<dbReference type="Gene3D" id="2.60.40.10">
    <property type="entry name" value="Immunoglobulins"/>
    <property type="match status" value="1"/>
</dbReference>
<sequence length="104" mass="11549">MPEPIRIRAQAAGDRVVVRVLISHPMESGQRQDETGQPVPAHFVREVRATLNGLTVFTAEWGPWVAKNPLLRFELKGARAGDRIGVSWLDNQGQRRSDEALVAP</sequence>
<feature type="domain" description="Sulphur oxidation protein SoxZ" evidence="1">
    <location>
        <begin position="7"/>
        <end position="100"/>
    </location>
</feature>
<proteinExistence type="predicted"/>
<dbReference type="InterPro" id="IPR013783">
    <property type="entry name" value="Ig-like_fold"/>
</dbReference>
<dbReference type="SUPFAM" id="SSF81296">
    <property type="entry name" value="E set domains"/>
    <property type="match status" value="1"/>
</dbReference>
<evidence type="ECO:0000313" key="3">
    <source>
        <dbReference type="Proteomes" id="UP000238326"/>
    </source>
</evidence>
<dbReference type="RefSeq" id="WP_105730436.1">
    <property type="nucleotide sequence ID" value="NZ_PVLR01000040.1"/>
</dbReference>
<evidence type="ECO:0000259" key="1">
    <source>
        <dbReference type="Pfam" id="PF08770"/>
    </source>
</evidence>
<keyword evidence="3" id="KW-1185">Reference proteome</keyword>
<dbReference type="InterPro" id="IPR014756">
    <property type="entry name" value="Ig_E-set"/>
</dbReference>
<dbReference type="Pfam" id="PF08770">
    <property type="entry name" value="SoxZ"/>
    <property type="match status" value="1"/>
</dbReference>
<evidence type="ECO:0000313" key="2">
    <source>
        <dbReference type="EMBL" id="PRD67973.1"/>
    </source>
</evidence>
<accession>A0A2S9KBY6</accession>
<name>A0A2S9KBY6_9BURK</name>
<dbReference type="EMBL" id="PVLR01000040">
    <property type="protein sequence ID" value="PRD67973.1"/>
    <property type="molecule type" value="Genomic_DNA"/>
</dbReference>
<organism evidence="2 3">
    <name type="scientific">Malikia spinosa</name>
    <dbReference type="NCBI Taxonomy" id="86180"/>
    <lineage>
        <taxon>Bacteria</taxon>
        <taxon>Pseudomonadati</taxon>
        <taxon>Pseudomonadota</taxon>
        <taxon>Betaproteobacteria</taxon>
        <taxon>Burkholderiales</taxon>
        <taxon>Comamonadaceae</taxon>
        <taxon>Malikia</taxon>
    </lineage>
</organism>
<reference evidence="2 3" key="1">
    <citation type="submission" date="2018-03" db="EMBL/GenBank/DDBJ databases">
        <title>Comparative genomics illustrates the genes involved in a hyperalkaliphilic mechanisms of Serpentinomonas isolated from highly-alkaline calcium-rich serpentinized springs.</title>
        <authorList>
            <person name="Suzuki S."/>
            <person name="Ishii S."/>
            <person name="Walworth N."/>
            <person name="Bird L."/>
            <person name="Kuenen J.G."/>
            <person name="Nealson K.H."/>
        </authorList>
    </citation>
    <scope>NUCLEOTIDE SEQUENCE [LARGE SCALE GENOMIC DNA]</scope>
    <source>
        <strain evidence="2 3">83</strain>
    </source>
</reference>
<dbReference type="Proteomes" id="UP000238326">
    <property type="component" value="Unassembled WGS sequence"/>
</dbReference>
<dbReference type="OrthoDB" id="9795530at2"/>
<dbReference type="InterPro" id="IPR014880">
    <property type="entry name" value="SoxZ_dom"/>
</dbReference>
<dbReference type="InterPro" id="IPR030995">
    <property type="entry name" value="SoxZ"/>
</dbReference>
<gene>
    <name evidence="2" type="primary">soxZ</name>
    <name evidence="2" type="ORF">C6P61_13425</name>
</gene>
<protein>
    <submittedName>
        <fullName evidence="2">Thiosulfate oxidation carrier complex protein SoxZ</fullName>
    </submittedName>
</protein>
<dbReference type="AlphaFoldDB" id="A0A2S9KBY6"/>
<dbReference type="NCBIfam" id="TIGR04490">
    <property type="entry name" value="SoxZ_true"/>
    <property type="match status" value="1"/>
</dbReference>
<comment type="caution">
    <text evidence="2">The sequence shown here is derived from an EMBL/GenBank/DDBJ whole genome shotgun (WGS) entry which is preliminary data.</text>
</comment>